<dbReference type="Proteomes" id="UP000325255">
    <property type="component" value="Unassembled WGS sequence"/>
</dbReference>
<evidence type="ECO:0000313" key="2">
    <source>
        <dbReference type="EMBL" id="KAA5609590.1"/>
    </source>
</evidence>
<dbReference type="AlphaFoldDB" id="A0A5M6IMV1"/>
<sequence>MAAQGQGTAPLVVQNAALYLAFSAGSSHSGARRLLLSHIIKPPHLEELYEPPEKWPSLCRELLFANSLDVCGIPAQRHPFLPPGKSDIAPASAHAIRSTIRYLKLGDGIEVVRDLNTNAPRGNFILFGGPVNNRYSRAILGTGWESPLFQLGREKWLGPPIRFDITSFSEEKNSSEVRWPLIIKDQVYAGPGEFLLITSIPDPRAPLARIVNLAGRGPQGVMAVEHFVRNEAILEKLLKSVRHMTAWQALLRVSLSSDGSPSVLDMEAVYEIGYDFSNLQREMKSVRYLDEPNVIEFNGFFGLVRPWIDDAPISVPGMKKGQKTPPVPSTERNELRRAFHTLAFLMAKRTGVPVSVIGSGIEKGIVAVCAEHGVTFTGFLGEKQEAARGLPMPDDQTPHSDTGYDSGASKKAESLPPLPPGLEWPQETYRECRKLHGWRIVTFLEKCWLPLIEAGVPISLSIVRKVDPTAAVAISNYRNPVTHKRGDLPSHLDIPVRREVTDRRIKESGVTADPTLVRTVINRLKRGKKVPGM</sequence>
<dbReference type="RefSeq" id="WP_150043408.1">
    <property type="nucleotide sequence ID" value="NZ_OW485607.1"/>
</dbReference>
<feature type="region of interest" description="Disordered" evidence="1">
    <location>
        <begin position="388"/>
        <end position="422"/>
    </location>
</feature>
<organism evidence="2 3">
    <name type="scientific">Rhodovastum atsumiense</name>
    <dbReference type="NCBI Taxonomy" id="504468"/>
    <lineage>
        <taxon>Bacteria</taxon>
        <taxon>Pseudomonadati</taxon>
        <taxon>Pseudomonadota</taxon>
        <taxon>Alphaproteobacteria</taxon>
        <taxon>Acetobacterales</taxon>
        <taxon>Acetobacteraceae</taxon>
        <taxon>Rhodovastum</taxon>
    </lineage>
</organism>
<accession>A0A5M6IMV1</accession>
<dbReference type="EMBL" id="VWPK01000047">
    <property type="protein sequence ID" value="KAA5609590.1"/>
    <property type="molecule type" value="Genomic_DNA"/>
</dbReference>
<reference evidence="2 3" key="1">
    <citation type="submission" date="2019-09" db="EMBL/GenBank/DDBJ databases">
        <title>Genome sequence of Rhodovastum atsumiense, a diverse member of the Acetobacteraceae family of non-sulfur purple photosynthetic bacteria.</title>
        <authorList>
            <person name="Meyer T."/>
            <person name="Kyndt J."/>
        </authorList>
    </citation>
    <scope>NUCLEOTIDE SEQUENCE [LARGE SCALE GENOMIC DNA]</scope>
    <source>
        <strain evidence="2 3">DSM 21279</strain>
    </source>
</reference>
<protein>
    <submittedName>
        <fullName evidence="2">Uncharacterized protein</fullName>
    </submittedName>
</protein>
<keyword evidence="3" id="KW-1185">Reference proteome</keyword>
<evidence type="ECO:0000313" key="3">
    <source>
        <dbReference type="Proteomes" id="UP000325255"/>
    </source>
</evidence>
<evidence type="ECO:0000256" key="1">
    <source>
        <dbReference type="SAM" id="MobiDB-lite"/>
    </source>
</evidence>
<proteinExistence type="predicted"/>
<comment type="caution">
    <text evidence="2">The sequence shown here is derived from an EMBL/GenBank/DDBJ whole genome shotgun (WGS) entry which is preliminary data.</text>
</comment>
<gene>
    <name evidence="2" type="ORF">F1189_23485</name>
</gene>
<name>A0A5M6IMV1_9PROT</name>